<protein>
    <submittedName>
        <fullName evidence="2">Uncharacterized protein</fullName>
    </submittedName>
</protein>
<accession>A0A0M2NCR8</accession>
<keyword evidence="3" id="KW-1185">Reference proteome</keyword>
<dbReference type="EMBL" id="LAYJ01000113">
    <property type="protein sequence ID" value="KKI50018.1"/>
    <property type="molecule type" value="Genomic_DNA"/>
</dbReference>
<dbReference type="PROSITE" id="PS51257">
    <property type="entry name" value="PROKAR_LIPOPROTEIN"/>
    <property type="match status" value="1"/>
</dbReference>
<gene>
    <name evidence="2" type="ORF">CHK_2506</name>
</gene>
<sequence>MFNRQKQSKISLVLIILTMFACFSSACQPTPEEDAVIGKWKNSNEIIQRGAEDADDLMQVNDTLFTKLDAPEHWNVKSTALNDKLNIIADTEVKLPGVSQLPAATASLREFTQEDLDKIAEICGVSKDAVWTETGIITKENIEKMLIEDKALIARGVGPDKNNPDFVITDDMVEKAKESIKYLEQEYIIAPYESELKKIEFTIDTPDDTFIGFEGTTQVDDQPFYFMASNQYAYDGVISVYANYGTDLAPFGEVKIDAPLGVALTREQAAKQAEEIAAQLTDELSLCHIAPATTGPRDETSRTWGWACVFMREINGCPTAYETTELSNSLEAVNVPVTYEKMIIVMDDAGMTSFTWDTPMTVESVDNPDVSLLSFPEISQRAIEQISQRFSDSVTEDIVDRIDWGDPGCTANIVDVELGLSRISKENSSDYYYLPVWKFFIELEHTDGYYERTGVEPPGNDDYIDENGYPSNINFEYSRGLDVITLNALDGTVIDNSLGY</sequence>
<proteinExistence type="predicted"/>
<evidence type="ECO:0000256" key="1">
    <source>
        <dbReference type="SAM" id="SignalP"/>
    </source>
</evidence>
<evidence type="ECO:0000313" key="2">
    <source>
        <dbReference type="EMBL" id="KKI50018.1"/>
    </source>
</evidence>
<keyword evidence="1" id="KW-0732">Signal</keyword>
<name>A0A0M2NCR8_9FIRM</name>
<dbReference type="Proteomes" id="UP000034076">
    <property type="component" value="Unassembled WGS sequence"/>
</dbReference>
<feature type="signal peptide" evidence="1">
    <location>
        <begin position="1"/>
        <end position="26"/>
    </location>
</feature>
<reference evidence="2 3" key="1">
    <citation type="submission" date="2015-04" db="EMBL/GenBank/DDBJ databases">
        <title>Draft genome sequence of bacteremic isolate Catabacter hongkongensis type strain HKU16T.</title>
        <authorList>
            <person name="Lau S.K."/>
            <person name="Teng J.L."/>
            <person name="Huang Y."/>
            <person name="Curreem S.O."/>
            <person name="Tsui S.K."/>
            <person name="Woo P.C."/>
        </authorList>
    </citation>
    <scope>NUCLEOTIDE SEQUENCE [LARGE SCALE GENOMIC DNA]</scope>
    <source>
        <strain evidence="2 3">HKU16</strain>
    </source>
</reference>
<evidence type="ECO:0000313" key="3">
    <source>
        <dbReference type="Proteomes" id="UP000034076"/>
    </source>
</evidence>
<organism evidence="2 3">
    <name type="scientific">Christensenella hongkongensis</name>
    <dbReference type="NCBI Taxonomy" id="270498"/>
    <lineage>
        <taxon>Bacteria</taxon>
        <taxon>Bacillati</taxon>
        <taxon>Bacillota</taxon>
        <taxon>Clostridia</taxon>
        <taxon>Christensenellales</taxon>
        <taxon>Christensenellaceae</taxon>
        <taxon>Christensenella</taxon>
    </lineage>
</organism>
<dbReference type="AlphaFoldDB" id="A0A0M2NCR8"/>
<feature type="chain" id="PRO_5005638559" evidence="1">
    <location>
        <begin position="27"/>
        <end position="500"/>
    </location>
</feature>
<dbReference type="STRING" id="270498.CHK_2506"/>
<dbReference type="OrthoDB" id="1826321at2"/>
<comment type="caution">
    <text evidence="2">The sequence shown here is derived from an EMBL/GenBank/DDBJ whole genome shotgun (WGS) entry which is preliminary data.</text>
</comment>
<dbReference type="RefSeq" id="WP_046444327.1">
    <property type="nucleotide sequence ID" value="NZ_LAYJ01000113.1"/>
</dbReference>